<name>W4LZF5_ENTF1</name>
<dbReference type="AlphaFoldDB" id="W4LZF5"/>
<organism evidence="2 3">
    <name type="scientific">Entotheonella factor</name>
    <dbReference type="NCBI Taxonomy" id="1429438"/>
    <lineage>
        <taxon>Bacteria</taxon>
        <taxon>Pseudomonadati</taxon>
        <taxon>Nitrospinota/Tectimicrobiota group</taxon>
        <taxon>Candidatus Tectimicrobiota</taxon>
        <taxon>Candidatus Entotheonellia</taxon>
        <taxon>Candidatus Entotheonellales</taxon>
        <taxon>Candidatus Entotheonellaceae</taxon>
        <taxon>Candidatus Entotheonella</taxon>
    </lineage>
</organism>
<dbReference type="EMBL" id="AZHW01000063">
    <property type="protein sequence ID" value="ETX03273.1"/>
    <property type="molecule type" value="Genomic_DNA"/>
</dbReference>
<evidence type="ECO:0008006" key="4">
    <source>
        <dbReference type="Google" id="ProtNLM"/>
    </source>
</evidence>
<dbReference type="Proteomes" id="UP000019141">
    <property type="component" value="Unassembled WGS sequence"/>
</dbReference>
<keyword evidence="3" id="KW-1185">Reference proteome</keyword>
<evidence type="ECO:0000256" key="1">
    <source>
        <dbReference type="SAM" id="MobiDB-lite"/>
    </source>
</evidence>
<sequence length="103" mass="11747">MLIYETGDSNDKGLPMSTEHIKADLHRLVEALPAHELQAAQRFLAYLYEQGSDPVLRTLLEAPVDDEPETPEEQAAVQEAREQLARSETIPDADFWKRFEHES</sequence>
<gene>
    <name evidence="2" type="ORF">ETSY1_00540</name>
</gene>
<accession>W4LZF5</accession>
<reference evidence="2 3" key="1">
    <citation type="journal article" date="2014" name="Nature">
        <title>An environmental bacterial taxon with a large and distinct metabolic repertoire.</title>
        <authorList>
            <person name="Wilson M.C."/>
            <person name="Mori T."/>
            <person name="Ruckert C."/>
            <person name="Uria A.R."/>
            <person name="Helf M.J."/>
            <person name="Takada K."/>
            <person name="Gernert C."/>
            <person name="Steffens U.A."/>
            <person name="Heycke N."/>
            <person name="Schmitt S."/>
            <person name="Rinke C."/>
            <person name="Helfrich E.J."/>
            <person name="Brachmann A.O."/>
            <person name="Gurgui C."/>
            <person name="Wakimoto T."/>
            <person name="Kracht M."/>
            <person name="Crusemann M."/>
            <person name="Hentschel U."/>
            <person name="Abe I."/>
            <person name="Matsunaga S."/>
            <person name="Kalinowski J."/>
            <person name="Takeyama H."/>
            <person name="Piel J."/>
        </authorList>
    </citation>
    <scope>NUCLEOTIDE SEQUENCE [LARGE SCALE GENOMIC DNA]</scope>
    <source>
        <strain evidence="3">TSY1</strain>
    </source>
</reference>
<evidence type="ECO:0000313" key="3">
    <source>
        <dbReference type="Proteomes" id="UP000019141"/>
    </source>
</evidence>
<feature type="region of interest" description="Disordered" evidence="1">
    <location>
        <begin position="64"/>
        <end position="89"/>
    </location>
</feature>
<protein>
    <recommendedName>
        <fullName evidence="4">DUF2281 domain-containing protein</fullName>
    </recommendedName>
</protein>
<proteinExistence type="predicted"/>
<dbReference type="HOGENOM" id="CLU_2463335_0_0_7"/>
<comment type="caution">
    <text evidence="2">The sequence shown here is derived from an EMBL/GenBank/DDBJ whole genome shotgun (WGS) entry which is preliminary data.</text>
</comment>
<evidence type="ECO:0000313" key="2">
    <source>
        <dbReference type="EMBL" id="ETX03273.1"/>
    </source>
</evidence>